<dbReference type="PROSITE" id="PS50977">
    <property type="entry name" value="HTH_TETR_2"/>
    <property type="match status" value="1"/>
</dbReference>
<keyword evidence="3" id="KW-0804">Transcription</keyword>
<evidence type="ECO:0000256" key="1">
    <source>
        <dbReference type="ARBA" id="ARBA00023015"/>
    </source>
</evidence>
<protein>
    <submittedName>
        <fullName evidence="6">AcrR family transcriptional regulator</fullName>
    </submittedName>
</protein>
<organism evidence="6 7">
    <name type="scientific">Nocardiopsis aegyptia</name>
    <dbReference type="NCBI Taxonomy" id="220378"/>
    <lineage>
        <taxon>Bacteria</taxon>
        <taxon>Bacillati</taxon>
        <taxon>Actinomycetota</taxon>
        <taxon>Actinomycetes</taxon>
        <taxon>Streptosporangiales</taxon>
        <taxon>Nocardiopsidaceae</taxon>
        <taxon>Nocardiopsis</taxon>
    </lineage>
</organism>
<dbReference type="InterPro" id="IPR036271">
    <property type="entry name" value="Tet_transcr_reg_TetR-rel_C_sf"/>
</dbReference>
<dbReference type="GO" id="GO:0003700">
    <property type="term" value="F:DNA-binding transcription factor activity"/>
    <property type="evidence" value="ECO:0007669"/>
    <property type="project" value="TreeGrafter"/>
</dbReference>
<dbReference type="PANTHER" id="PTHR30055">
    <property type="entry name" value="HTH-TYPE TRANSCRIPTIONAL REGULATOR RUTR"/>
    <property type="match status" value="1"/>
</dbReference>
<dbReference type="Proteomes" id="UP000572051">
    <property type="component" value="Unassembled WGS sequence"/>
</dbReference>
<dbReference type="Gene3D" id="1.10.357.10">
    <property type="entry name" value="Tetracycline Repressor, domain 2"/>
    <property type="match status" value="1"/>
</dbReference>
<feature type="domain" description="HTH tetR-type" evidence="5">
    <location>
        <begin position="19"/>
        <end position="79"/>
    </location>
</feature>
<gene>
    <name evidence="6" type="ORF">HNR10_000341</name>
</gene>
<sequence>MPAGPRGAHSARQPTLTERARRQQLVAVTIDLVAAHGYAACSLQRIADAAGLTKGAVIYHFASKNAVIRAAYDAVIEALTERVGAAVTLAPGPAAAVDAYVGSTIGHMAEHPTHVRVLTEALTPAVDTGVDEDPASPERRQVLADLVAAAVSAGEYRADLDAVTLAVILNGAIDAVVAQTLADPGYDLTAATAAVLDMLHRTTAP</sequence>
<reference evidence="6 7" key="1">
    <citation type="submission" date="2020-07" db="EMBL/GenBank/DDBJ databases">
        <title>Sequencing the genomes of 1000 actinobacteria strains.</title>
        <authorList>
            <person name="Klenk H.-P."/>
        </authorList>
    </citation>
    <scope>NUCLEOTIDE SEQUENCE [LARGE SCALE GENOMIC DNA]</scope>
    <source>
        <strain evidence="6 7">DSM 44442</strain>
    </source>
</reference>
<feature type="DNA-binding region" description="H-T-H motif" evidence="4">
    <location>
        <begin position="42"/>
        <end position="61"/>
    </location>
</feature>
<evidence type="ECO:0000313" key="6">
    <source>
        <dbReference type="EMBL" id="NYJ32460.1"/>
    </source>
</evidence>
<dbReference type="SUPFAM" id="SSF46689">
    <property type="entry name" value="Homeodomain-like"/>
    <property type="match status" value="1"/>
</dbReference>
<accession>A0A7Z0J8N6</accession>
<dbReference type="PRINTS" id="PR00455">
    <property type="entry name" value="HTHTETR"/>
</dbReference>
<proteinExistence type="predicted"/>
<keyword evidence="7" id="KW-1185">Reference proteome</keyword>
<evidence type="ECO:0000256" key="3">
    <source>
        <dbReference type="ARBA" id="ARBA00023163"/>
    </source>
</evidence>
<evidence type="ECO:0000259" key="5">
    <source>
        <dbReference type="PROSITE" id="PS50977"/>
    </source>
</evidence>
<dbReference type="InterPro" id="IPR050109">
    <property type="entry name" value="HTH-type_TetR-like_transc_reg"/>
</dbReference>
<dbReference type="GO" id="GO:0000976">
    <property type="term" value="F:transcription cis-regulatory region binding"/>
    <property type="evidence" value="ECO:0007669"/>
    <property type="project" value="TreeGrafter"/>
</dbReference>
<keyword evidence="1" id="KW-0805">Transcription regulation</keyword>
<dbReference type="SUPFAM" id="SSF48498">
    <property type="entry name" value="Tetracyclin repressor-like, C-terminal domain"/>
    <property type="match status" value="1"/>
</dbReference>
<evidence type="ECO:0000313" key="7">
    <source>
        <dbReference type="Proteomes" id="UP000572051"/>
    </source>
</evidence>
<dbReference type="InterPro" id="IPR001647">
    <property type="entry name" value="HTH_TetR"/>
</dbReference>
<dbReference type="AlphaFoldDB" id="A0A7Z0J8N6"/>
<comment type="caution">
    <text evidence="6">The sequence shown here is derived from an EMBL/GenBank/DDBJ whole genome shotgun (WGS) entry which is preliminary data.</text>
</comment>
<dbReference type="PANTHER" id="PTHR30055:SF234">
    <property type="entry name" value="HTH-TYPE TRANSCRIPTIONAL REGULATOR BETI"/>
    <property type="match status" value="1"/>
</dbReference>
<dbReference type="RefSeq" id="WP_179820283.1">
    <property type="nucleotide sequence ID" value="NZ_JACCFS010000001.1"/>
</dbReference>
<name>A0A7Z0J8N6_9ACTN</name>
<dbReference type="InterPro" id="IPR009057">
    <property type="entry name" value="Homeodomain-like_sf"/>
</dbReference>
<evidence type="ECO:0000256" key="2">
    <source>
        <dbReference type="ARBA" id="ARBA00023125"/>
    </source>
</evidence>
<dbReference type="EMBL" id="JACCFS010000001">
    <property type="protein sequence ID" value="NYJ32460.1"/>
    <property type="molecule type" value="Genomic_DNA"/>
</dbReference>
<keyword evidence="2 4" id="KW-0238">DNA-binding</keyword>
<dbReference type="Pfam" id="PF00440">
    <property type="entry name" value="TetR_N"/>
    <property type="match status" value="1"/>
</dbReference>
<evidence type="ECO:0000256" key="4">
    <source>
        <dbReference type="PROSITE-ProRule" id="PRU00335"/>
    </source>
</evidence>